<dbReference type="PANTHER" id="PTHR43289">
    <property type="entry name" value="MITOGEN-ACTIVATED PROTEIN KINASE KINASE KINASE 20-RELATED"/>
    <property type="match status" value="1"/>
</dbReference>
<dbReference type="InterPro" id="IPR008271">
    <property type="entry name" value="Ser/Thr_kinase_AS"/>
</dbReference>
<dbReference type="InterPro" id="IPR011990">
    <property type="entry name" value="TPR-like_helical_dom_sf"/>
</dbReference>
<proteinExistence type="predicted"/>
<gene>
    <name evidence="10" type="ORF">GCM10010439_20770</name>
</gene>
<evidence type="ECO:0000256" key="6">
    <source>
        <dbReference type="ARBA" id="ARBA00022840"/>
    </source>
</evidence>
<feature type="compositionally biased region" description="Pro residues" evidence="8">
    <location>
        <begin position="324"/>
        <end position="333"/>
    </location>
</feature>
<dbReference type="Gene3D" id="1.25.40.10">
    <property type="entry name" value="Tetratricopeptide repeat domain"/>
    <property type="match status" value="1"/>
</dbReference>
<protein>
    <recommendedName>
        <fullName evidence="1">non-specific serine/threonine protein kinase</fullName>
        <ecNumber evidence="1">2.7.11.1</ecNumber>
    </recommendedName>
</protein>
<accession>A0ABN3U3M7</accession>
<organism evidence="10 11">
    <name type="scientific">Actinocorallia aurantiaca</name>
    <dbReference type="NCBI Taxonomy" id="46204"/>
    <lineage>
        <taxon>Bacteria</taxon>
        <taxon>Bacillati</taxon>
        <taxon>Actinomycetota</taxon>
        <taxon>Actinomycetes</taxon>
        <taxon>Streptosporangiales</taxon>
        <taxon>Thermomonosporaceae</taxon>
        <taxon>Actinocorallia</taxon>
    </lineage>
</organism>
<dbReference type="InterPro" id="IPR011009">
    <property type="entry name" value="Kinase-like_dom_sf"/>
</dbReference>
<dbReference type="Proteomes" id="UP001501842">
    <property type="component" value="Unassembled WGS sequence"/>
</dbReference>
<dbReference type="SUPFAM" id="SSF56112">
    <property type="entry name" value="Protein kinase-like (PK-like)"/>
    <property type="match status" value="1"/>
</dbReference>
<dbReference type="SUPFAM" id="SSF48452">
    <property type="entry name" value="TPR-like"/>
    <property type="match status" value="1"/>
</dbReference>
<dbReference type="PANTHER" id="PTHR43289:SF6">
    <property type="entry name" value="SERINE_THREONINE-PROTEIN KINASE NEKL-3"/>
    <property type="match status" value="1"/>
</dbReference>
<feature type="domain" description="Protein kinase" evidence="9">
    <location>
        <begin position="10"/>
        <end position="287"/>
    </location>
</feature>
<dbReference type="CDD" id="cd14014">
    <property type="entry name" value="STKc_PknB_like"/>
    <property type="match status" value="1"/>
</dbReference>
<evidence type="ECO:0000313" key="11">
    <source>
        <dbReference type="Proteomes" id="UP001501842"/>
    </source>
</evidence>
<keyword evidence="5 10" id="KW-0418">Kinase</keyword>
<feature type="region of interest" description="Disordered" evidence="8">
    <location>
        <begin position="516"/>
        <end position="541"/>
    </location>
</feature>
<keyword evidence="6 7" id="KW-0067">ATP-binding</keyword>
<keyword evidence="4 7" id="KW-0547">Nucleotide-binding</keyword>
<evidence type="ECO:0000256" key="3">
    <source>
        <dbReference type="ARBA" id="ARBA00022679"/>
    </source>
</evidence>
<dbReference type="Pfam" id="PF00069">
    <property type="entry name" value="Pkinase"/>
    <property type="match status" value="1"/>
</dbReference>
<keyword evidence="11" id="KW-1185">Reference proteome</keyword>
<dbReference type="PROSITE" id="PS00107">
    <property type="entry name" value="PROTEIN_KINASE_ATP"/>
    <property type="match status" value="1"/>
</dbReference>
<evidence type="ECO:0000256" key="7">
    <source>
        <dbReference type="PROSITE-ProRule" id="PRU10141"/>
    </source>
</evidence>
<dbReference type="InterPro" id="IPR017441">
    <property type="entry name" value="Protein_kinase_ATP_BS"/>
</dbReference>
<evidence type="ECO:0000256" key="1">
    <source>
        <dbReference type="ARBA" id="ARBA00012513"/>
    </source>
</evidence>
<dbReference type="Gene3D" id="1.10.510.10">
    <property type="entry name" value="Transferase(Phosphotransferase) domain 1"/>
    <property type="match status" value="1"/>
</dbReference>
<evidence type="ECO:0000256" key="2">
    <source>
        <dbReference type="ARBA" id="ARBA00022527"/>
    </source>
</evidence>
<feature type="region of interest" description="Disordered" evidence="8">
    <location>
        <begin position="311"/>
        <end position="334"/>
    </location>
</feature>
<evidence type="ECO:0000256" key="5">
    <source>
        <dbReference type="ARBA" id="ARBA00022777"/>
    </source>
</evidence>
<evidence type="ECO:0000259" key="9">
    <source>
        <dbReference type="PROSITE" id="PS50011"/>
    </source>
</evidence>
<keyword evidence="3" id="KW-0808">Transferase</keyword>
<name>A0ABN3U3M7_9ACTN</name>
<dbReference type="Gene3D" id="3.30.200.20">
    <property type="entry name" value="Phosphorylase Kinase, domain 1"/>
    <property type="match status" value="1"/>
</dbReference>
<evidence type="ECO:0000313" key="10">
    <source>
        <dbReference type="EMBL" id="GAA2724045.1"/>
    </source>
</evidence>
<dbReference type="EMBL" id="BAAATZ010000006">
    <property type="protein sequence ID" value="GAA2724045.1"/>
    <property type="molecule type" value="Genomic_DNA"/>
</dbReference>
<dbReference type="EC" id="2.7.11.1" evidence="1"/>
<keyword evidence="2" id="KW-0723">Serine/threonine-protein kinase</keyword>
<evidence type="ECO:0000256" key="8">
    <source>
        <dbReference type="SAM" id="MobiDB-lite"/>
    </source>
</evidence>
<comment type="caution">
    <text evidence="10">The sequence shown here is derived from an EMBL/GenBank/DDBJ whole genome shotgun (WGS) entry which is preliminary data.</text>
</comment>
<dbReference type="PROSITE" id="PS00108">
    <property type="entry name" value="PROTEIN_KINASE_ST"/>
    <property type="match status" value="1"/>
</dbReference>
<feature type="binding site" evidence="7">
    <location>
        <position position="40"/>
    </location>
    <ligand>
        <name>ATP</name>
        <dbReference type="ChEBI" id="CHEBI:30616"/>
    </ligand>
</feature>
<evidence type="ECO:0000256" key="4">
    <source>
        <dbReference type="ARBA" id="ARBA00022741"/>
    </source>
</evidence>
<reference evidence="10 11" key="1">
    <citation type="journal article" date="2019" name="Int. J. Syst. Evol. Microbiol.">
        <title>The Global Catalogue of Microorganisms (GCM) 10K type strain sequencing project: providing services to taxonomists for standard genome sequencing and annotation.</title>
        <authorList>
            <consortium name="The Broad Institute Genomics Platform"/>
            <consortium name="The Broad Institute Genome Sequencing Center for Infectious Disease"/>
            <person name="Wu L."/>
            <person name="Ma J."/>
        </authorList>
    </citation>
    <scope>NUCLEOTIDE SEQUENCE [LARGE SCALE GENOMIC DNA]</scope>
    <source>
        <strain evidence="10 11">JCM 8201</strain>
    </source>
</reference>
<dbReference type="InterPro" id="IPR000719">
    <property type="entry name" value="Prot_kinase_dom"/>
</dbReference>
<dbReference type="GO" id="GO:0016301">
    <property type="term" value="F:kinase activity"/>
    <property type="evidence" value="ECO:0007669"/>
    <property type="project" value="UniProtKB-KW"/>
</dbReference>
<dbReference type="PROSITE" id="PS50011">
    <property type="entry name" value="PROTEIN_KINASE_DOM"/>
    <property type="match status" value="1"/>
</dbReference>
<dbReference type="SMART" id="SM00220">
    <property type="entry name" value="S_TKc"/>
    <property type="match status" value="1"/>
</dbReference>
<dbReference type="RefSeq" id="WP_344450055.1">
    <property type="nucleotide sequence ID" value="NZ_BAAATZ010000006.1"/>
</dbReference>
<sequence length="541" mass="59232">MNGRLIAGRYRLRAPIGAGGMGEVWEAYDERLDDRRVVVKMMLAERPAAFSPPMEALEIRRERFLREVRTTAAIEHLGVPAVYDAGTDPETGRLFVVMQLLRGRELRTLIDETDHEFEPLSVARVAAIGAQIASVLHEVHRRDVVHRDVKPANLMLTPGGVVKVLDFGVASLLGSGDNPRLTQVGMTVGTPPYMSPEQSLANAVGPASDVYALACVLYEALTGDPPFTETSALSHLWHHVHSEPEPIRNLRPDVPREVETLLLEMLGKLPDDRPEAEEVYERLLPLTSGLPGPLGDLADLDPCLPFTRPLGGSLRGRRTAAPPIRTPSPPPPITEREVEELAERVDGLLQEQRFTPAIDLLGEALSRAADPELADDLSFRLAHVLFIAGHFTEAAELFTEVGSRFARRYGPQDPDALMAGYYLAQCRAELGEVTAAIEAFQYVVGSGFDHADDEAIERHLDALASLMRLHAAARSRDLLLQTAAQMREAIALHRPQEAPVLLADLDAYLNRLTRLLSGTGSGEPPQDGSRPRASSARTREA</sequence>